<proteinExistence type="predicted"/>
<evidence type="ECO:0000313" key="2">
    <source>
        <dbReference type="EMBL" id="KAF7419782.1"/>
    </source>
</evidence>
<organism evidence="2 3">
    <name type="scientific">Vespula pensylvanica</name>
    <name type="common">Western yellow jacket</name>
    <name type="synonym">Wasp</name>
    <dbReference type="NCBI Taxonomy" id="30213"/>
    <lineage>
        <taxon>Eukaryota</taxon>
        <taxon>Metazoa</taxon>
        <taxon>Ecdysozoa</taxon>
        <taxon>Arthropoda</taxon>
        <taxon>Hexapoda</taxon>
        <taxon>Insecta</taxon>
        <taxon>Pterygota</taxon>
        <taxon>Neoptera</taxon>
        <taxon>Endopterygota</taxon>
        <taxon>Hymenoptera</taxon>
        <taxon>Apocrita</taxon>
        <taxon>Aculeata</taxon>
        <taxon>Vespoidea</taxon>
        <taxon>Vespidae</taxon>
        <taxon>Vespinae</taxon>
        <taxon>Vespula</taxon>
    </lineage>
</organism>
<evidence type="ECO:0000313" key="3">
    <source>
        <dbReference type="Proteomes" id="UP000600918"/>
    </source>
</evidence>
<dbReference type="EMBL" id="JACSDY010000009">
    <property type="protein sequence ID" value="KAF7419782.1"/>
    <property type="molecule type" value="Genomic_DNA"/>
</dbReference>
<accession>A0A834U7C9</accession>
<gene>
    <name evidence="2" type="ORF">H0235_010079</name>
</gene>
<reference evidence="2" key="1">
    <citation type="journal article" date="2020" name="G3 (Bethesda)">
        <title>High-Quality Assemblies for Three Invasive Social Wasps from the &lt;i&gt;Vespula&lt;/i&gt; Genus.</title>
        <authorList>
            <person name="Harrop T.W.R."/>
            <person name="Guhlin J."/>
            <person name="McLaughlin G.M."/>
            <person name="Permina E."/>
            <person name="Stockwell P."/>
            <person name="Gilligan J."/>
            <person name="Le Lec M.F."/>
            <person name="Gruber M.A.M."/>
            <person name="Quinn O."/>
            <person name="Lovegrove M."/>
            <person name="Duncan E.J."/>
            <person name="Remnant E.J."/>
            <person name="Van Eeckhoven J."/>
            <person name="Graham B."/>
            <person name="Knapp R.A."/>
            <person name="Langford K.W."/>
            <person name="Kronenberg Z."/>
            <person name="Press M.O."/>
            <person name="Eacker S.M."/>
            <person name="Wilson-Rankin E.E."/>
            <person name="Purcell J."/>
            <person name="Lester P.J."/>
            <person name="Dearden P.K."/>
        </authorList>
    </citation>
    <scope>NUCLEOTIDE SEQUENCE</scope>
    <source>
        <strain evidence="2">Volc-1</strain>
    </source>
</reference>
<feature type="compositionally biased region" description="Acidic residues" evidence="1">
    <location>
        <begin position="50"/>
        <end position="80"/>
    </location>
</feature>
<dbReference type="Proteomes" id="UP000600918">
    <property type="component" value="Unassembled WGS sequence"/>
</dbReference>
<name>A0A834U7C9_VESPE</name>
<keyword evidence="3" id="KW-1185">Reference proteome</keyword>
<feature type="region of interest" description="Disordered" evidence="1">
    <location>
        <begin position="37"/>
        <end position="80"/>
    </location>
</feature>
<comment type="caution">
    <text evidence="2">The sequence shown here is derived from an EMBL/GenBank/DDBJ whole genome shotgun (WGS) entry which is preliminary data.</text>
</comment>
<sequence length="80" mass="9317">MRWRSRQRDALYTLHPPRARIVSVAYQSACSLFDVERISPTGDDNNNNNNDDDYDDDDDDDYDDDDYDDDYDDDSNAALV</sequence>
<protein>
    <submittedName>
        <fullName evidence="2">Uncharacterized protein</fullName>
    </submittedName>
</protein>
<dbReference type="AlphaFoldDB" id="A0A834U7C9"/>
<evidence type="ECO:0000256" key="1">
    <source>
        <dbReference type="SAM" id="MobiDB-lite"/>
    </source>
</evidence>